<proteinExistence type="predicted"/>
<reference evidence="2" key="1">
    <citation type="submission" date="2019-09" db="EMBL/GenBank/DDBJ databases">
        <title>Draft genome information of white flower Hibiscus syriacus.</title>
        <authorList>
            <person name="Kim Y.-M."/>
        </authorList>
    </citation>
    <scope>NUCLEOTIDE SEQUENCE [LARGE SCALE GENOMIC DNA]</scope>
    <source>
        <strain evidence="2">YM2019G1</strain>
    </source>
</reference>
<protein>
    <recommendedName>
        <fullName evidence="1">RNase H type-1 domain-containing protein</fullName>
    </recommendedName>
</protein>
<dbReference type="EMBL" id="VEPZ02001147">
    <property type="protein sequence ID" value="KAE8691619.1"/>
    <property type="molecule type" value="Genomic_DNA"/>
</dbReference>
<dbReference type="InterPro" id="IPR036397">
    <property type="entry name" value="RNaseH_sf"/>
</dbReference>
<dbReference type="CDD" id="cd06222">
    <property type="entry name" value="RNase_H_like"/>
    <property type="match status" value="1"/>
</dbReference>
<dbReference type="GO" id="GO:0004523">
    <property type="term" value="F:RNA-DNA hybrid ribonuclease activity"/>
    <property type="evidence" value="ECO:0007669"/>
    <property type="project" value="InterPro"/>
</dbReference>
<dbReference type="Proteomes" id="UP000436088">
    <property type="component" value="Unassembled WGS sequence"/>
</dbReference>
<sequence>MILGSCYMMNHHVTYAPPGETYAILQELQFALDIDFRRVTIESDANSIIMKLNNGETDHSTVGPFIRDTKQLARLFLSCKFSFIWRNGNKAAHAMIAEDLSILQRS</sequence>
<dbReference type="Pfam" id="PF13456">
    <property type="entry name" value="RVT_3"/>
    <property type="match status" value="1"/>
</dbReference>
<dbReference type="PANTHER" id="PTHR47074">
    <property type="entry name" value="BNAC02G40300D PROTEIN"/>
    <property type="match status" value="1"/>
</dbReference>
<keyword evidence="3" id="KW-1185">Reference proteome</keyword>
<dbReference type="AlphaFoldDB" id="A0A6A2ZJY0"/>
<name>A0A6A2ZJY0_HIBSY</name>
<dbReference type="InterPro" id="IPR002156">
    <property type="entry name" value="RNaseH_domain"/>
</dbReference>
<dbReference type="Gene3D" id="3.30.420.10">
    <property type="entry name" value="Ribonuclease H-like superfamily/Ribonuclease H"/>
    <property type="match status" value="1"/>
</dbReference>
<dbReference type="PANTHER" id="PTHR47074:SF61">
    <property type="entry name" value="RNASE H TYPE-1 DOMAIN-CONTAINING PROTEIN"/>
    <property type="match status" value="1"/>
</dbReference>
<organism evidence="2 3">
    <name type="scientific">Hibiscus syriacus</name>
    <name type="common">Rose of Sharon</name>
    <dbReference type="NCBI Taxonomy" id="106335"/>
    <lineage>
        <taxon>Eukaryota</taxon>
        <taxon>Viridiplantae</taxon>
        <taxon>Streptophyta</taxon>
        <taxon>Embryophyta</taxon>
        <taxon>Tracheophyta</taxon>
        <taxon>Spermatophyta</taxon>
        <taxon>Magnoliopsida</taxon>
        <taxon>eudicotyledons</taxon>
        <taxon>Gunneridae</taxon>
        <taxon>Pentapetalae</taxon>
        <taxon>rosids</taxon>
        <taxon>malvids</taxon>
        <taxon>Malvales</taxon>
        <taxon>Malvaceae</taxon>
        <taxon>Malvoideae</taxon>
        <taxon>Hibiscus</taxon>
    </lineage>
</organism>
<accession>A0A6A2ZJY0</accession>
<dbReference type="InterPro" id="IPR052929">
    <property type="entry name" value="RNase_H-like_EbsB-rel"/>
</dbReference>
<dbReference type="InterPro" id="IPR044730">
    <property type="entry name" value="RNase_H-like_dom_plant"/>
</dbReference>
<evidence type="ECO:0000259" key="1">
    <source>
        <dbReference type="Pfam" id="PF13456"/>
    </source>
</evidence>
<dbReference type="GO" id="GO:0003676">
    <property type="term" value="F:nucleic acid binding"/>
    <property type="evidence" value="ECO:0007669"/>
    <property type="project" value="InterPro"/>
</dbReference>
<evidence type="ECO:0000313" key="2">
    <source>
        <dbReference type="EMBL" id="KAE8691619.1"/>
    </source>
</evidence>
<gene>
    <name evidence="2" type="ORF">F3Y22_tig00110888pilonHSYRG00060</name>
</gene>
<evidence type="ECO:0000313" key="3">
    <source>
        <dbReference type="Proteomes" id="UP000436088"/>
    </source>
</evidence>
<feature type="domain" description="RNase H type-1" evidence="1">
    <location>
        <begin position="19"/>
        <end position="95"/>
    </location>
</feature>
<comment type="caution">
    <text evidence="2">The sequence shown here is derived from an EMBL/GenBank/DDBJ whole genome shotgun (WGS) entry which is preliminary data.</text>
</comment>